<sequence length="256" mass="27835">MMKLAVLAALAGSAAAFAPAQTGRVSTAVSETKADLEVLAKKLNPVVGFYDPLNLAEAEFWGTSNEATIGFLRHSEIKHGRIAMFAFVGYIVHANGIKFPWAMQMDGTPFPDANGNPPALWDTVSDDAKWQIFGLIAFLEFWSELSTPNHKHYMAGGKPGDFPDFISGPEGIPHPVPFNLYDPFKLSKNMSEEKKESRLRAELNNGRAAMLGIFGFLSEQSAEGSVPLLKGVVPHYDGEVMAPFVTNYLGSAWGIN</sequence>
<keyword evidence="5" id="KW-0602">Photosynthesis</keyword>
<feature type="binding site" evidence="8">
    <location>
        <position position="207"/>
    </location>
    <ligand>
        <name>chlorophyll a</name>
        <dbReference type="ChEBI" id="CHEBI:58416"/>
        <label>1</label>
    </ligand>
</feature>
<dbReference type="GO" id="GO:0016020">
    <property type="term" value="C:membrane"/>
    <property type="evidence" value="ECO:0007669"/>
    <property type="project" value="InterPro"/>
</dbReference>
<dbReference type="GO" id="GO:0009507">
    <property type="term" value="C:chloroplast"/>
    <property type="evidence" value="ECO:0007669"/>
    <property type="project" value="UniProtKB-SubCell"/>
</dbReference>
<keyword evidence="7" id="KW-0437">Light-harvesting polypeptide</keyword>
<feature type="binding site" evidence="8">
    <location>
        <position position="76"/>
    </location>
    <ligand>
        <name>chlorophyll a</name>
        <dbReference type="ChEBI" id="CHEBI:58416"/>
        <label>1</label>
    </ligand>
</feature>
<dbReference type="Pfam" id="PF00504">
    <property type="entry name" value="Chloroa_b-bind"/>
    <property type="match status" value="1"/>
</dbReference>
<comment type="function">
    <text evidence="1">The light-harvesting complex (LHC) functions as a light receptor, it captures and delivers excitation energy to photosystems with which it is closely associated. Energy is transferred from the carotenoid and chlorophyll C (or B) to chlorophyll A and the photosynthetic reaction centers where it is used to synthesize ATP and reducing power.</text>
</comment>
<protein>
    <submittedName>
        <fullName evidence="10">Chlorophyll a-b binding domain-containing protein</fullName>
    </submittedName>
</protein>
<feature type="binding site" evidence="8">
    <location>
        <position position="79"/>
    </location>
    <ligand>
        <name>chlorophyll a</name>
        <dbReference type="ChEBI" id="CHEBI:58416"/>
        <label>1</label>
    </ligand>
</feature>
<evidence type="ECO:0000256" key="9">
    <source>
        <dbReference type="SAM" id="SignalP"/>
    </source>
</evidence>
<evidence type="ECO:0000256" key="7">
    <source>
        <dbReference type="ARBA" id="ARBA00023243"/>
    </source>
</evidence>
<feature type="signal peptide" evidence="9">
    <location>
        <begin position="1"/>
        <end position="16"/>
    </location>
</feature>
<evidence type="ECO:0000256" key="4">
    <source>
        <dbReference type="ARBA" id="ARBA00022528"/>
    </source>
</evidence>
<keyword evidence="6" id="KW-0934">Plastid</keyword>
<keyword evidence="11" id="KW-1185">Reference proteome</keyword>
<evidence type="ECO:0000313" key="11">
    <source>
        <dbReference type="Proteomes" id="UP001224775"/>
    </source>
</evidence>
<name>A0AAD8YFJ5_9STRA</name>
<keyword evidence="4" id="KW-0150">Chloroplast</keyword>
<comment type="caution">
    <text evidence="10">The sequence shown here is derived from an EMBL/GenBank/DDBJ whole genome shotgun (WGS) entry which is preliminary data.</text>
</comment>
<keyword evidence="9" id="KW-0732">Signal</keyword>
<feature type="binding site" evidence="8">
    <location>
        <position position="205"/>
    </location>
    <ligand>
        <name>chlorophyll a</name>
        <dbReference type="ChEBI" id="CHEBI:58416"/>
        <label>1</label>
    </ligand>
</feature>
<dbReference type="InterPro" id="IPR022796">
    <property type="entry name" value="Chloroa_b-bind"/>
</dbReference>
<dbReference type="Proteomes" id="UP001224775">
    <property type="component" value="Unassembled WGS sequence"/>
</dbReference>
<evidence type="ECO:0000313" key="10">
    <source>
        <dbReference type="EMBL" id="KAK1745596.1"/>
    </source>
</evidence>
<dbReference type="InterPro" id="IPR001344">
    <property type="entry name" value="Chloro_AB-bd_pln"/>
</dbReference>
<dbReference type="Gene3D" id="1.10.3460.10">
    <property type="entry name" value="Chlorophyll a/b binding protein domain"/>
    <property type="match status" value="1"/>
</dbReference>
<keyword evidence="8" id="KW-0148">Chlorophyll</keyword>
<dbReference type="SUPFAM" id="SSF103511">
    <property type="entry name" value="Chlorophyll a-b binding protein"/>
    <property type="match status" value="1"/>
</dbReference>
<comment type="similarity">
    <text evidence="3">Belongs to the fucoxanthin chlorophyll protein family.</text>
</comment>
<evidence type="ECO:0000256" key="3">
    <source>
        <dbReference type="ARBA" id="ARBA00005933"/>
    </source>
</evidence>
<reference evidence="10" key="1">
    <citation type="submission" date="2023-06" db="EMBL/GenBank/DDBJ databases">
        <title>Survivors Of The Sea: Transcriptome response of Skeletonema marinoi to long-term dormancy.</title>
        <authorList>
            <person name="Pinder M.I.M."/>
            <person name="Kourtchenko O."/>
            <person name="Robertson E.K."/>
            <person name="Larsson T."/>
            <person name="Maumus F."/>
            <person name="Osuna-Cruz C.M."/>
            <person name="Vancaester E."/>
            <person name="Stenow R."/>
            <person name="Vandepoele K."/>
            <person name="Ploug H."/>
            <person name="Bruchert V."/>
            <person name="Godhe A."/>
            <person name="Topel M."/>
        </authorList>
    </citation>
    <scope>NUCLEOTIDE SEQUENCE</scope>
    <source>
        <strain evidence="10">R05AC</strain>
    </source>
</reference>
<feature type="chain" id="PRO_5042093333" evidence="9">
    <location>
        <begin position="17"/>
        <end position="256"/>
    </location>
</feature>
<dbReference type="EMBL" id="JATAAI010000005">
    <property type="protein sequence ID" value="KAK1745596.1"/>
    <property type="molecule type" value="Genomic_DNA"/>
</dbReference>
<evidence type="ECO:0000256" key="6">
    <source>
        <dbReference type="ARBA" id="ARBA00022640"/>
    </source>
</evidence>
<feature type="binding site" description="axial binding residue" evidence="8">
    <location>
        <position position="81"/>
    </location>
    <ligand>
        <name>chlorophyll b</name>
        <dbReference type="ChEBI" id="CHEBI:61721"/>
        <label>1</label>
    </ligand>
    <ligandPart>
        <name>Mg</name>
        <dbReference type="ChEBI" id="CHEBI:25107"/>
    </ligandPart>
</feature>
<dbReference type="GO" id="GO:0016168">
    <property type="term" value="F:chlorophyll binding"/>
    <property type="evidence" value="ECO:0007669"/>
    <property type="project" value="UniProtKB-KW"/>
</dbReference>
<gene>
    <name evidence="10" type="ORF">QTG54_003520</name>
</gene>
<organism evidence="10 11">
    <name type="scientific">Skeletonema marinoi</name>
    <dbReference type="NCBI Taxonomy" id="267567"/>
    <lineage>
        <taxon>Eukaryota</taxon>
        <taxon>Sar</taxon>
        <taxon>Stramenopiles</taxon>
        <taxon>Ochrophyta</taxon>
        <taxon>Bacillariophyta</taxon>
        <taxon>Coscinodiscophyceae</taxon>
        <taxon>Thalassiosirophycidae</taxon>
        <taxon>Thalassiosirales</taxon>
        <taxon>Skeletonemataceae</taxon>
        <taxon>Skeletonema</taxon>
        <taxon>Skeletonema marinoi-dohrnii complex</taxon>
    </lineage>
</organism>
<dbReference type="PANTHER" id="PTHR21649">
    <property type="entry name" value="CHLOROPHYLL A/B BINDING PROTEIN"/>
    <property type="match status" value="1"/>
</dbReference>
<proteinExistence type="inferred from homology"/>
<evidence type="ECO:0000256" key="2">
    <source>
        <dbReference type="ARBA" id="ARBA00004229"/>
    </source>
</evidence>
<evidence type="ECO:0000256" key="8">
    <source>
        <dbReference type="PIRSR" id="PIRSR601344-1"/>
    </source>
</evidence>
<comment type="subcellular location">
    <subcellularLocation>
        <location evidence="2">Plastid</location>
        <location evidence="2">Chloroplast</location>
    </subcellularLocation>
</comment>
<dbReference type="GO" id="GO:0009765">
    <property type="term" value="P:photosynthesis, light harvesting"/>
    <property type="evidence" value="ECO:0007669"/>
    <property type="project" value="InterPro"/>
</dbReference>
<evidence type="ECO:0000256" key="1">
    <source>
        <dbReference type="ARBA" id="ARBA00004022"/>
    </source>
</evidence>
<feature type="binding site" evidence="8">
    <location>
        <position position="202"/>
    </location>
    <ligand>
        <name>chlorophyll a</name>
        <dbReference type="ChEBI" id="CHEBI:58416"/>
        <label>1</label>
    </ligand>
</feature>
<dbReference type="GO" id="GO:0030076">
    <property type="term" value="C:light-harvesting complex"/>
    <property type="evidence" value="ECO:0007669"/>
    <property type="project" value="UniProtKB-KW"/>
</dbReference>
<keyword evidence="8" id="KW-0157">Chromophore</keyword>
<evidence type="ECO:0000256" key="5">
    <source>
        <dbReference type="ARBA" id="ARBA00022531"/>
    </source>
</evidence>
<accession>A0AAD8YFJ5</accession>
<dbReference type="AlphaFoldDB" id="A0AAD8YFJ5"/>